<dbReference type="InterPro" id="IPR006260">
    <property type="entry name" value="TonB/TolA_C"/>
</dbReference>
<dbReference type="GO" id="GO:0016020">
    <property type="term" value="C:membrane"/>
    <property type="evidence" value="ECO:0007669"/>
    <property type="project" value="UniProtKB-SubCell"/>
</dbReference>
<name>A0A8F9XIM6_9BACT</name>
<protein>
    <submittedName>
        <fullName evidence="6">Cell envelope integrity protein TolA</fullName>
    </submittedName>
</protein>
<keyword evidence="7" id="KW-1185">Reference proteome</keyword>
<feature type="compositionally biased region" description="Basic and acidic residues" evidence="5">
    <location>
        <begin position="146"/>
        <end position="175"/>
    </location>
</feature>
<keyword evidence="3" id="KW-1133">Transmembrane helix</keyword>
<dbReference type="Proteomes" id="UP000825051">
    <property type="component" value="Chromosome"/>
</dbReference>
<feature type="compositionally biased region" description="Pro residues" evidence="5">
    <location>
        <begin position="87"/>
        <end position="101"/>
    </location>
</feature>
<dbReference type="EMBL" id="CP080507">
    <property type="protein sequence ID" value="QYM77753.1"/>
    <property type="molecule type" value="Genomic_DNA"/>
</dbReference>
<feature type="region of interest" description="Disordered" evidence="5">
    <location>
        <begin position="146"/>
        <end position="188"/>
    </location>
</feature>
<sequence length="318" mass="33861">MTVRSPGAFLLSALLHGALVALVLFFAYALQPRQPETTKVFQLVAGEGDNFAATDAPALGEEGGVKLTVNIPEPVPQRPTPIVETAPPEPTPAPQPEPQPAPATVIPTPAEKAPVKPVETKAPNFAKDVKRIADKRAKRLETKYRHEREAAEKKAKAEEAARQKQMTKAEFDKLHGTKTTATKAGPAPKVAKIDAEGIRSGVLGGSTSNKTGGAGGRALHRDDGDDLDMYYALLKSRAHDALEKPPGLSDTLVTEVTFNMSPSGTISGARVTQTSGSPEFDAAALAAINRVRMPNRPDRKSENGLSLLFRMRDPVDNG</sequence>
<accession>A0A8F9XIM6</accession>
<evidence type="ECO:0000313" key="7">
    <source>
        <dbReference type="Proteomes" id="UP000825051"/>
    </source>
</evidence>
<dbReference type="AlphaFoldDB" id="A0A8F9XIM6"/>
<proteinExistence type="predicted"/>
<feature type="region of interest" description="Disordered" evidence="5">
    <location>
        <begin position="294"/>
        <end position="318"/>
    </location>
</feature>
<dbReference type="NCBIfam" id="TIGR01352">
    <property type="entry name" value="tonB_Cterm"/>
    <property type="match status" value="1"/>
</dbReference>
<evidence type="ECO:0000256" key="5">
    <source>
        <dbReference type="SAM" id="MobiDB-lite"/>
    </source>
</evidence>
<dbReference type="RefSeq" id="WP_220160857.1">
    <property type="nucleotide sequence ID" value="NZ_CP080507.1"/>
</dbReference>
<dbReference type="Pfam" id="PF13103">
    <property type="entry name" value="TonB_2"/>
    <property type="match status" value="1"/>
</dbReference>
<feature type="compositionally biased region" description="Low complexity" evidence="5">
    <location>
        <begin position="177"/>
        <end position="188"/>
    </location>
</feature>
<evidence type="ECO:0000256" key="1">
    <source>
        <dbReference type="ARBA" id="ARBA00004167"/>
    </source>
</evidence>
<evidence type="ECO:0000256" key="4">
    <source>
        <dbReference type="ARBA" id="ARBA00023136"/>
    </source>
</evidence>
<comment type="subcellular location">
    <subcellularLocation>
        <location evidence="1">Membrane</location>
        <topology evidence="1">Single-pass membrane protein</topology>
    </subcellularLocation>
</comment>
<gene>
    <name evidence="6" type="ORF">K0B96_10495</name>
</gene>
<dbReference type="KEGG" id="ole:K0B96_10495"/>
<dbReference type="Gene3D" id="3.30.1150.10">
    <property type="match status" value="1"/>
</dbReference>
<keyword evidence="2" id="KW-0812">Transmembrane</keyword>
<evidence type="ECO:0000256" key="2">
    <source>
        <dbReference type="ARBA" id="ARBA00022692"/>
    </source>
</evidence>
<keyword evidence="4" id="KW-0472">Membrane</keyword>
<evidence type="ECO:0000256" key="3">
    <source>
        <dbReference type="ARBA" id="ARBA00022989"/>
    </source>
</evidence>
<dbReference type="SUPFAM" id="SSF74653">
    <property type="entry name" value="TolA/TonB C-terminal domain"/>
    <property type="match status" value="1"/>
</dbReference>
<reference evidence="6" key="1">
    <citation type="submission" date="2021-08" db="EMBL/GenBank/DDBJ databases">
        <title>Genome of a novel bacterium of the phylum Verrucomicrobia, Oleiharenicola sp. KSB-15.</title>
        <authorList>
            <person name="Chung J.-H."/>
            <person name="Ahn J.-H."/>
            <person name="Yoon Y."/>
            <person name="Kim D.-Y."/>
            <person name="An S.-H."/>
            <person name="Park I."/>
            <person name="Yeon J."/>
        </authorList>
    </citation>
    <scope>NUCLEOTIDE SEQUENCE</scope>
    <source>
        <strain evidence="6">KSB-15</strain>
    </source>
</reference>
<organism evidence="6 7">
    <name type="scientific">Horticoccus luteus</name>
    <dbReference type="NCBI Taxonomy" id="2862869"/>
    <lineage>
        <taxon>Bacteria</taxon>
        <taxon>Pseudomonadati</taxon>
        <taxon>Verrucomicrobiota</taxon>
        <taxon>Opitutia</taxon>
        <taxon>Opitutales</taxon>
        <taxon>Opitutaceae</taxon>
        <taxon>Horticoccus</taxon>
    </lineage>
</organism>
<feature type="region of interest" description="Disordered" evidence="5">
    <location>
        <begin position="69"/>
        <end position="103"/>
    </location>
</feature>
<evidence type="ECO:0000313" key="6">
    <source>
        <dbReference type="EMBL" id="QYM77753.1"/>
    </source>
</evidence>